<comment type="caution">
    <text evidence="1">The sequence shown here is derived from an EMBL/GenBank/DDBJ whole genome shotgun (WGS) entry which is preliminary data.</text>
</comment>
<dbReference type="Proteomes" id="UP000243797">
    <property type="component" value="Unassembled WGS sequence"/>
</dbReference>
<dbReference type="InParanoid" id="A0A2K1QK80"/>
<protein>
    <submittedName>
        <fullName evidence="1">Actin-like protein arp6</fullName>
    </submittedName>
</protein>
<dbReference type="AlphaFoldDB" id="A0A2K1QK80"/>
<accession>A0A2K1QK80</accession>
<evidence type="ECO:0000313" key="1">
    <source>
        <dbReference type="EMBL" id="PNS15575.1"/>
    </source>
</evidence>
<reference evidence="1 2" key="1">
    <citation type="submission" date="2017-06" db="EMBL/GenBank/DDBJ databases">
        <title>Draft genome sequence of a variant of Elsinoe murrayae.</title>
        <authorList>
            <person name="Cheng Q."/>
        </authorList>
    </citation>
    <scope>NUCLEOTIDE SEQUENCE [LARGE SCALE GENOMIC DNA]</scope>
    <source>
        <strain evidence="1 2">CQ-2017a</strain>
    </source>
</reference>
<dbReference type="EMBL" id="NKHZ01000070">
    <property type="protein sequence ID" value="PNS15575.1"/>
    <property type="molecule type" value="Genomic_DNA"/>
</dbReference>
<keyword evidence="2" id="KW-1185">Reference proteome</keyword>
<organism evidence="1 2">
    <name type="scientific">Sphaceloma murrayae</name>
    <dbReference type="NCBI Taxonomy" id="2082308"/>
    <lineage>
        <taxon>Eukaryota</taxon>
        <taxon>Fungi</taxon>
        <taxon>Dikarya</taxon>
        <taxon>Ascomycota</taxon>
        <taxon>Pezizomycotina</taxon>
        <taxon>Dothideomycetes</taxon>
        <taxon>Dothideomycetidae</taxon>
        <taxon>Myriangiales</taxon>
        <taxon>Elsinoaceae</taxon>
        <taxon>Sphaceloma</taxon>
    </lineage>
</organism>
<proteinExistence type="predicted"/>
<sequence>MSHISLKRKRSSDDELIESRRRLPAPLFRKLPPWRKSSFTRLPDEILEAICYHLYRDEKYKITLLPWSGKLKINSLRSTSRSPLGLTFTSRHFTRVARASLFKHATFVFSSYKTVVRAAESKGLVNEMSNIVVTGEKDLIRSRFKNSWGQLGDALGAFQFARTIDLVMTTYLGPEPNPLRGLEYLGSLPTCFQARRLKNRYDKPCLITVKIPCRDVNKGQKTFDDAHNWGLLKDPDGKSIPDWTNASLAVEATEGFFLP</sequence>
<gene>
    <name evidence="1" type="ORF">CAC42_834</name>
</gene>
<name>A0A2K1QK80_9PEZI</name>
<evidence type="ECO:0000313" key="2">
    <source>
        <dbReference type="Proteomes" id="UP000243797"/>
    </source>
</evidence>